<evidence type="ECO:0000313" key="2">
    <source>
        <dbReference type="EMBL" id="EXB44672.1"/>
    </source>
</evidence>
<accession>W9QW24</accession>
<feature type="transmembrane region" description="Helical" evidence="1">
    <location>
        <begin position="65"/>
        <end position="86"/>
    </location>
</feature>
<evidence type="ECO:0000313" key="3">
    <source>
        <dbReference type="Proteomes" id="UP000030645"/>
    </source>
</evidence>
<protein>
    <submittedName>
        <fullName evidence="2">Uncharacterized protein</fullName>
    </submittedName>
</protein>
<name>W9QW24_9ROSA</name>
<feature type="transmembrane region" description="Helical" evidence="1">
    <location>
        <begin position="39"/>
        <end position="58"/>
    </location>
</feature>
<sequence length="87" mass="9694">MAERTSGQLVVLLAYWGSVGAKVSLCFGSFGPYRAMTPWVRHLPSLVLVSGVAWFSLLTRWRLDLFQCFLTHLLCGGFLVNLSMVVD</sequence>
<keyword evidence="1" id="KW-1133">Transmembrane helix</keyword>
<dbReference type="AlphaFoldDB" id="W9QW24"/>
<feature type="transmembrane region" description="Helical" evidence="1">
    <location>
        <begin position="12"/>
        <end position="33"/>
    </location>
</feature>
<dbReference type="EMBL" id="KE343878">
    <property type="protein sequence ID" value="EXB44672.1"/>
    <property type="molecule type" value="Genomic_DNA"/>
</dbReference>
<evidence type="ECO:0000256" key="1">
    <source>
        <dbReference type="SAM" id="Phobius"/>
    </source>
</evidence>
<gene>
    <name evidence="2" type="ORF">L484_015929</name>
</gene>
<proteinExistence type="predicted"/>
<keyword evidence="1" id="KW-0812">Transmembrane</keyword>
<dbReference type="Proteomes" id="UP000030645">
    <property type="component" value="Unassembled WGS sequence"/>
</dbReference>
<reference evidence="3" key="1">
    <citation type="submission" date="2013-01" db="EMBL/GenBank/DDBJ databases">
        <title>Draft Genome Sequence of a Mulberry Tree, Morus notabilis C.K. Schneid.</title>
        <authorList>
            <person name="He N."/>
            <person name="Zhao S."/>
        </authorList>
    </citation>
    <scope>NUCLEOTIDE SEQUENCE</scope>
</reference>
<keyword evidence="1" id="KW-0472">Membrane</keyword>
<organism evidence="2 3">
    <name type="scientific">Morus notabilis</name>
    <dbReference type="NCBI Taxonomy" id="981085"/>
    <lineage>
        <taxon>Eukaryota</taxon>
        <taxon>Viridiplantae</taxon>
        <taxon>Streptophyta</taxon>
        <taxon>Embryophyta</taxon>
        <taxon>Tracheophyta</taxon>
        <taxon>Spermatophyta</taxon>
        <taxon>Magnoliopsida</taxon>
        <taxon>eudicotyledons</taxon>
        <taxon>Gunneridae</taxon>
        <taxon>Pentapetalae</taxon>
        <taxon>rosids</taxon>
        <taxon>fabids</taxon>
        <taxon>Rosales</taxon>
        <taxon>Moraceae</taxon>
        <taxon>Moreae</taxon>
        <taxon>Morus</taxon>
    </lineage>
</organism>
<keyword evidence="3" id="KW-1185">Reference proteome</keyword>